<dbReference type="SUPFAM" id="SSF52540">
    <property type="entry name" value="P-loop containing nucleoside triphosphate hydrolases"/>
    <property type="match status" value="1"/>
</dbReference>
<keyword evidence="8 9" id="KW-0472">Membrane</keyword>
<dbReference type="InterPro" id="IPR017871">
    <property type="entry name" value="ABC_transporter-like_CS"/>
</dbReference>
<dbReference type="InterPro" id="IPR043926">
    <property type="entry name" value="ABCG_dom"/>
</dbReference>
<dbReference type="PROSITE" id="PS00211">
    <property type="entry name" value="ABC_TRANSPORTER_1"/>
    <property type="match status" value="1"/>
</dbReference>
<evidence type="ECO:0000256" key="5">
    <source>
        <dbReference type="ARBA" id="ARBA00022741"/>
    </source>
</evidence>
<evidence type="ECO:0000313" key="11">
    <source>
        <dbReference type="Proteomes" id="UP001652740"/>
    </source>
</evidence>
<dbReference type="Pfam" id="PF00005">
    <property type="entry name" value="ABC_tran"/>
    <property type="match status" value="1"/>
</dbReference>
<gene>
    <name evidence="12 13" type="primary">LOC113523382</name>
</gene>
<dbReference type="PANTHER" id="PTHR48041:SF15">
    <property type="entry name" value="FI05267P"/>
    <property type="match status" value="1"/>
</dbReference>
<evidence type="ECO:0000313" key="13">
    <source>
        <dbReference type="RefSeq" id="XP_052754567.1"/>
    </source>
</evidence>
<keyword evidence="11" id="KW-1185">Reference proteome</keyword>
<evidence type="ECO:0000256" key="2">
    <source>
        <dbReference type="ARBA" id="ARBA00005814"/>
    </source>
</evidence>
<dbReference type="PANTHER" id="PTHR48041">
    <property type="entry name" value="ABC TRANSPORTER G FAMILY MEMBER 28"/>
    <property type="match status" value="1"/>
</dbReference>
<dbReference type="RefSeq" id="XP_052754566.1">
    <property type="nucleotide sequence ID" value="XM_052898606.1"/>
</dbReference>
<evidence type="ECO:0000256" key="3">
    <source>
        <dbReference type="ARBA" id="ARBA00022448"/>
    </source>
</evidence>
<name>A0ABM3MT76_GALME</name>
<dbReference type="Gene3D" id="3.40.50.300">
    <property type="entry name" value="P-loop containing nucleotide triphosphate hydrolases"/>
    <property type="match status" value="1"/>
</dbReference>
<feature type="transmembrane region" description="Helical" evidence="9">
    <location>
        <begin position="494"/>
        <end position="518"/>
    </location>
</feature>
<dbReference type="InterPro" id="IPR003439">
    <property type="entry name" value="ABC_transporter-like_ATP-bd"/>
</dbReference>
<feature type="transmembrane region" description="Helical" evidence="9">
    <location>
        <begin position="387"/>
        <end position="411"/>
    </location>
</feature>
<sequence length="635" mass="70636">METSSAGAGVARSIGRGHLSHLPQRPPVTLAFHDLTYSVHVGTGSKIILRGIHGEFRSGQLTAILGPSGAGKSTLLNVLAGYRVEGAGGHVYTNGEPRDLRQFRKLSRYIMQEDLLQPYITVREAMAIAADLKLGAAITGREKIVVVDEIIQLLMLNKAKDTTTERLSGGERKRLSIALELLNNPPVIFLDEPTTGLDEVASSMCVSLLKRVARGGRTVVCSVHTPSARLFAHFDHVYVVADGRCAYHGAAAGVVPFLHCLHLSCPTTHNPADFIIDVSCGEYGPQADKMVAAIENGRSHQWRDYAVADSSQELELEQLNSSGVETCNLKHGSTSWRQFRILLRRMMLQTVRNKGYIWLRVCLHLCLGLITGLLFQNMGYDASKTLFNFGFCYACLIAMMYIPMMPVLLAFPREVQLIKREYFNRWYGLKAYYAALVVSRTPATIFFSLIYLALIYPITSQPLELSRILMFSTISITVALISESMGTAISSTLSIVNSVFLGPVLSVPLMLLAVYGYGSGDQPLPFIWRIVRSSSYLRYGMEGLIAAIYGERKEDLVCPDDKDYCKYKSIVTFLRLMGMSGVSFWFDFGVLVVILLLMNFLGYYLLRQRLSPNYAYRSIKIIGNYVKTKMSMSHQ</sequence>
<accession>A0ABM3MT76</accession>
<comment type="similarity">
    <text evidence="2">Belongs to the ABC transporter superfamily. ABCG family. Eye pigment precursor importer (TC 3.A.1.204) subfamily.</text>
</comment>
<feature type="transmembrane region" description="Helical" evidence="9">
    <location>
        <begin position="584"/>
        <end position="606"/>
    </location>
</feature>
<reference evidence="12 13" key="1">
    <citation type="submission" date="2025-05" db="UniProtKB">
        <authorList>
            <consortium name="RefSeq"/>
        </authorList>
    </citation>
    <scope>IDENTIFICATION</scope>
    <source>
        <tissue evidence="12 13">Whole larvae</tissue>
    </source>
</reference>
<organism evidence="11 12">
    <name type="scientific">Galleria mellonella</name>
    <name type="common">Greater wax moth</name>
    <dbReference type="NCBI Taxonomy" id="7137"/>
    <lineage>
        <taxon>Eukaryota</taxon>
        <taxon>Metazoa</taxon>
        <taxon>Ecdysozoa</taxon>
        <taxon>Arthropoda</taxon>
        <taxon>Hexapoda</taxon>
        <taxon>Insecta</taxon>
        <taxon>Pterygota</taxon>
        <taxon>Neoptera</taxon>
        <taxon>Endopterygota</taxon>
        <taxon>Lepidoptera</taxon>
        <taxon>Glossata</taxon>
        <taxon>Ditrysia</taxon>
        <taxon>Pyraloidea</taxon>
        <taxon>Pyralidae</taxon>
        <taxon>Galleriinae</taxon>
        <taxon>Galleria</taxon>
    </lineage>
</organism>
<feature type="domain" description="ABC transporter" evidence="10">
    <location>
        <begin position="30"/>
        <end position="267"/>
    </location>
</feature>
<dbReference type="CDD" id="cd03213">
    <property type="entry name" value="ABCG_EPDR"/>
    <property type="match status" value="1"/>
</dbReference>
<dbReference type="PROSITE" id="PS50893">
    <property type="entry name" value="ABC_TRANSPORTER_2"/>
    <property type="match status" value="1"/>
</dbReference>
<keyword evidence="4 9" id="KW-0812">Transmembrane</keyword>
<feature type="transmembrane region" description="Helical" evidence="9">
    <location>
        <begin position="355"/>
        <end position="375"/>
    </location>
</feature>
<keyword evidence="3" id="KW-0813">Transport</keyword>
<dbReference type="SMART" id="SM00382">
    <property type="entry name" value="AAA"/>
    <property type="match status" value="1"/>
</dbReference>
<dbReference type="InterPro" id="IPR003593">
    <property type="entry name" value="AAA+_ATPase"/>
</dbReference>
<dbReference type="InterPro" id="IPR027417">
    <property type="entry name" value="P-loop_NTPase"/>
</dbReference>
<dbReference type="RefSeq" id="XP_052754567.1">
    <property type="nucleotide sequence ID" value="XM_052898607.1"/>
</dbReference>
<keyword evidence="5" id="KW-0547">Nucleotide-binding</keyword>
<feature type="transmembrane region" description="Helical" evidence="9">
    <location>
        <begin position="432"/>
        <end position="459"/>
    </location>
</feature>
<keyword evidence="6" id="KW-0067">ATP-binding</keyword>
<dbReference type="GeneID" id="113523382"/>
<feature type="transmembrane region" description="Helical" evidence="9">
    <location>
        <begin position="465"/>
        <end position="482"/>
    </location>
</feature>
<proteinExistence type="inferred from homology"/>
<evidence type="ECO:0000256" key="1">
    <source>
        <dbReference type="ARBA" id="ARBA00004141"/>
    </source>
</evidence>
<evidence type="ECO:0000256" key="6">
    <source>
        <dbReference type="ARBA" id="ARBA00022840"/>
    </source>
</evidence>
<evidence type="ECO:0000313" key="12">
    <source>
        <dbReference type="RefSeq" id="XP_052754566.1"/>
    </source>
</evidence>
<evidence type="ECO:0000259" key="10">
    <source>
        <dbReference type="PROSITE" id="PS50893"/>
    </source>
</evidence>
<evidence type="ECO:0000256" key="9">
    <source>
        <dbReference type="SAM" id="Phobius"/>
    </source>
</evidence>
<protein>
    <submittedName>
        <fullName evidence="12 13">ATP-binding cassette sub-family G member 1-like</fullName>
    </submittedName>
</protein>
<dbReference type="Pfam" id="PF19055">
    <property type="entry name" value="ABC2_membrane_7"/>
    <property type="match status" value="1"/>
</dbReference>
<keyword evidence="7 9" id="KW-1133">Transmembrane helix</keyword>
<evidence type="ECO:0000256" key="7">
    <source>
        <dbReference type="ARBA" id="ARBA00022989"/>
    </source>
</evidence>
<dbReference type="InterPro" id="IPR013525">
    <property type="entry name" value="ABC2_TM"/>
</dbReference>
<dbReference type="Pfam" id="PF01061">
    <property type="entry name" value="ABC2_membrane"/>
    <property type="match status" value="1"/>
</dbReference>
<evidence type="ECO:0000256" key="8">
    <source>
        <dbReference type="ARBA" id="ARBA00023136"/>
    </source>
</evidence>
<evidence type="ECO:0000256" key="4">
    <source>
        <dbReference type="ARBA" id="ARBA00022692"/>
    </source>
</evidence>
<dbReference type="Proteomes" id="UP001652740">
    <property type="component" value="Unplaced"/>
</dbReference>
<dbReference type="InterPro" id="IPR050352">
    <property type="entry name" value="ABCG_transporters"/>
</dbReference>
<comment type="subcellular location">
    <subcellularLocation>
        <location evidence="1">Membrane</location>
        <topology evidence="1">Multi-pass membrane protein</topology>
    </subcellularLocation>
</comment>